<dbReference type="AlphaFoldDB" id="T0J0S5"/>
<comment type="caution">
    <text evidence="2">The sequence shown here is derived from an EMBL/GenBank/DDBJ whole genome shotgun (WGS) entry which is preliminary data.</text>
</comment>
<feature type="transmembrane region" description="Helical" evidence="1">
    <location>
        <begin position="82"/>
        <end position="101"/>
    </location>
</feature>
<name>T0J0S5_9SPHN</name>
<keyword evidence="1" id="KW-0812">Transmembrane</keyword>
<dbReference type="EMBL" id="AUWY01000096">
    <property type="protein sequence ID" value="EQB31561.1"/>
    <property type="molecule type" value="Genomic_DNA"/>
</dbReference>
<evidence type="ECO:0000313" key="2">
    <source>
        <dbReference type="EMBL" id="EQB31561.1"/>
    </source>
</evidence>
<dbReference type="PATRIC" id="fig|1346791.3.peg.2675"/>
<feature type="transmembrane region" description="Helical" evidence="1">
    <location>
        <begin position="7"/>
        <end position="24"/>
    </location>
</feature>
<keyword evidence="3" id="KW-1185">Reference proteome</keyword>
<keyword evidence="1" id="KW-0472">Membrane</keyword>
<dbReference type="Proteomes" id="UP000015523">
    <property type="component" value="Unassembled WGS sequence"/>
</dbReference>
<organism evidence="2 3">
    <name type="scientific">Sphingobium ummariense RL-3</name>
    <dbReference type="NCBI Taxonomy" id="1346791"/>
    <lineage>
        <taxon>Bacteria</taxon>
        <taxon>Pseudomonadati</taxon>
        <taxon>Pseudomonadota</taxon>
        <taxon>Alphaproteobacteria</taxon>
        <taxon>Sphingomonadales</taxon>
        <taxon>Sphingomonadaceae</taxon>
        <taxon>Sphingobium</taxon>
    </lineage>
</organism>
<dbReference type="RefSeq" id="WP_021318569.1">
    <property type="nucleotide sequence ID" value="NZ_AUWY01000096.1"/>
</dbReference>
<feature type="transmembrane region" description="Helical" evidence="1">
    <location>
        <begin position="113"/>
        <end position="135"/>
    </location>
</feature>
<reference evidence="2 3" key="1">
    <citation type="journal article" date="2013" name="Genome Announc.">
        <title>Draft Genome Sequence of Sphingobium ummariense Strain RL-3, a Hexachlorocyclohexane-Degrading Bacterium.</title>
        <authorList>
            <person name="Kohli P."/>
            <person name="Dua A."/>
            <person name="Sangwan N."/>
            <person name="Oldach P."/>
            <person name="Khurana J.P."/>
            <person name="Lal R."/>
        </authorList>
    </citation>
    <scope>NUCLEOTIDE SEQUENCE [LARGE SCALE GENOMIC DNA]</scope>
    <source>
        <strain evidence="2 3">RL-3</strain>
    </source>
</reference>
<feature type="transmembrane region" description="Helical" evidence="1">
    <location>
        <begin position="155"/>
        <end position="180"/>
    </location>
</feature>
<dbReference type="STRING" id="1346791.M529_13905"/>
<evidence type="ECO:0000313" key="3">
    <source>
        <dbReference type="Proteomes" id="UP000015523"/>
    </source>
</evidence>
<protein>
    <recommendedName>
        <fullName evidence="4">Cobalamin ABC transporter</fullName>
    </recommendedName>
</protein>
<accession>T0J0S5</accession>
<dbReference type="eggNOG" id="ENOG5031HBY">
    <property type="taxonomic scope" value="Bacteria"/>
</dbReference>
<dbReference type="OrthoDB" id="9787530at2"/>
<feature type="transmembrane region" description="Helical" evidence="1">
    <location>
        <begin position="52"/>
        <end position="70"/>
    </location>
</feature>
<proteinExistence type="predicted"/>
<evidence type="ECO:0000256" key="1">
    <source>
        <dbReference type="SAM" id="Phobius"/>
    </source>
</evidence>
<evidence type="ECO:0008006" key="4">
    <source>
        <dbReference type="Google" id="ProtNLM"/>
    </source>
</evidence>
<gene>
    <name evidence="2" type="ORF">M529_13905</name>
</gene>
<keyword evidence="1" id="KW-1133">Transmembrane helix</keyword>
<sequence>MVRQTRFDFALFAALAAVMLVTRTHWISHVVHLPDTVWASFFLAGFYIRARLAFPALFLLGFAIDLVVIGNKGSTSFCFTPAYWMLLPAYGAMWLAGRFSARRFGASARALPAIVGTMLVALVAAKLLSSGGFYFLSGRFPDASVAGFLPRMTRYFPPMLWSTLIWASLAIAAHALVALLQPRTDDERA</sequence>